<dbReference type="InterPro" id="IPR037165">
    <property type="entry name" value="AldOxase/xan_DH_Mopterin-bd_sf"/>
</dbReference>
<dbReference type="KEGG" id="tpro:Ga0080559_TMP4155"/>
<dbReference type="SUPFAM" id="SSF54665">
    <property type="entry name" value="CO dehydrogenase molybdoprotein N-domain-like"/>
    <property type="match status" value="1"/>
</dbReference>
<dbReference type="Proteomes" id="UP000186559">
    <property type="component" value="Chromosome"/>
</dbReference>
<protein>
    <submittedName>
        <fullName evidence="4">Aerobic-type carbon monoxide dehydrogenase, large subunit CoxL/CutL-like protein</fullName>
    </submittedName>
</protein>
<organism evidence="4 5">
    <name type="scientific">Salipiger profundus</name>
    <dbReference type="NCBI Taxonomy" id="1229727"/>
    <lineage>
        <taxon>Bacteria</taxon>
        <taxon>Pseudomonadati</taxon>
        <taxon>Pseudomonadota</taxon>
        <taxon>Alphaproteobacteria</taxon>
        <taxon>Rhodobacterales</taxon>
        <taxon>Roseobacteraceae</taxon>
        <taxon>Salipiger</taxon>
    </lineage>
</organism>
<dbReference type="EMBL" id="CP014796">
    <property type="protein sequence ID" value="APX24951.1"/>
    <property type="molecule type" value="Genomic_DNA"/>
</dbReference>
<evidence type="ECO:0000256" key="1">
    <source>
        <dbReference type="ARBA" id="ARBA00022505"/>
    </source>
</evidence>
<dbReference type="STRING" id="1229727.Ga0080559_TMP4155"/>
<keyword evidence="5" id="KW-1185">Reference proteome</keyword>
<evidence type="ECO:0000313" key="5">
    <source>
        <dbReference type="Proteomes" id="UP000186559"/>
    </source>
</evidence>
<accession>A0A1U7D9V9</accession>
<name>A0A1U7D9V9_9RHOB</name>
<dbReference type="Gene3D" id="3.90.1170.50">
    <property type="entry name" value="Aldehyde oxidase/xanthine dehydrogenase, a/b hammerhead"/>
    <property type="match status" value="1"/>
</dbReference>
<dbReference type="Gene3D" id="3.30.365.10">
    <property type="entry name" value="Aldehyde oxidase/xanthine dehydrogenase, molybdopterin binding domain"/>
    <property type="match status" value="4"/>
</dbReference>
<dbReference type="InterPro" id="IPR016208">
    <property type="entry name" value="Ald_Oxase/xanthine_DH-like"/>
</dbReference>
<evidence type="ECO:0000256" key="2">
    <source>
        <dbReference type="ARBA" id="ARBA00023002"/>
    </source>
</evidence>
<keyword evidence="2" id="KW-0560">Oxidoreductase</keyword>
<dbReference type="Pfam" id="PF20256">
    <property type="entry name" value="MoCoBD_2"/>
    <property type="match status" value="1"/>
</dbReference>
<dbReference type="AlphaFoldDB" id="A0A1U7D9V9"/>
<dbReference type="InterPro" id="IPR008274">
    <property type="entry name" value="AldOxase/xan_DH_MoCoBD1"/>
</dbReference>
<dbReference type="PANTHER" id="PTHR11908:SF132">
    <property type="entry name" value="ALDEHYDE OXIDASE 1-RELATED"/>
    <property type="match status" value="1"/>
</dbReference>
<reference evidence="4 5" key="1">
    <citation type="submission" date="2016-03" db="EMBL/GenBank/DDBJ databases">
        <title>Deep-sea bacteria in the southern Pacific.</title>
        <authorList>
            <person name="Tang K."/>
        </authorList>
    </citation>
    <scope>NUCLEOTIDE SEQUENCE [LARGE SCALE GENOMIC DNA]</scope>
    <source>
        <strain evidence="4 5">JLT2016</strain>
    </source>
</reference>
<keyword evidence="1" id="KW-0500">Molybdenum</keyword>
<dbReference type="GO" id="GO:0005506">
    <property type="term" value="F:iron ion binding"/>
    <property type="evidence" value="ECO:0007669"/>
    <property type="project" value="InterPro"/>
</dbReference>
<dbReference type="GO" id="GO:0016491">
    <property type="term" value="F:oxidoreductase activity"/>
    <property type="evidence" value="ECO:0007669"/>
    <property type="project" value="UniProtKB-KW"/>
</dbReference>
<dbReference type="SMART" id="SM01008">
    <property type="entry name" value="Ald_Xan_dh_C"/>
    <property type="match status" value="1"/>
</dbReference>
<dbReference type="InterPro" id="IPR046867">
    <property type="entry name" value="AldOxase/xan_DH_MoCoBD2"/>
</dbReference>
<gene>
    <name evidence="4" type="ORF">Ga0080559_TMP4155</name>
</gene>
<feature type="domain" description="Aldehyde oxidase/xanthine dehydrogenase a/b hammerhead" evidence="3">
    <location>
        <begin position="32"/>
        <end position="147"/>
    </location>
</feature>
<dbReference type="InterPro" id="IPR036856">
    <property type="entry name" value="Ald_Oxase/Xan_DH_a/b_sf"/>
</dbReference>
<dbReference type="Pfam" id="PF01315">
    <property type="entry name" value="Ald_Xan_dh_C"/>
    <property type="match status" value="1"/>
</dbReference>
<evidence type="ECO:0000259" key="3">
    <source>
        <dbReference type="SMART" id="SM01008"/>
    </source>
</evidence>
<sequence length="765" mass="81155">MLMNEINPDISPARNGYVGTRPVRPDGVPKVTGAARYGADYAPPGMIVGKVLRSPHAHARIRSIDTSKAEALPGVHAVVTGADFPDFPDAFAGPERIEKNMFHESSNVMARGKVFYHGHALAAVAARDDATAKAALKLIEVDYEVLPHVITIDEAIAPGAPQVHDGMITRNVTPAPTTPSNITRRWEDSIGDIEAGFAEADEVVELNFDSVPVHQGYIEPHACVAEYEEDGSSQLWVSSQGHFTMRDLTAKMTGMSPGDIKATPAEIGGGFGGKTKVYLEPVAMMLSKKSGLPVKMTMTREEVFRATGPASDSKIRVKVGAKRDGTITAGEIELYYNSGAYPGAPFINGCLCAFGQYDIANQHAVGYDVLSNRAMTAAYRAPGSTQACFAVEGVLDVIARKIDMDPIDLRLKNAIVEGTRQLGDRTVSHNGFREILEALKAHPDYEKPLGPNQGRGVAAGYWHNMSGHSGATCLVNSDGIVTVANSSPDIGGSRASMAMMAADTFGIAYDDVRSEIHDTASVPYGDLTGGSRVTFATGKAIVGACSEVIEQLKTRAAEIWGVDPDAVDWVDGAAHPSSTNVGKFEPLTLKELAADASATGGHFGASYGKTMSGHAPGLSAMFCDVEVDPDTGATKILNFVSCQDAGRAIHPAYVEGQMQGACVQGIGWALNEGYVYGKDGVLQNSGWLDYRMPVASDLPMLQSVIVEVPNPYHPFGVKGVAEASMVSALGCVANAVSRATKRRMTSLPMNPQTVLKAIDTRGEEL</sequence>
<evidence type="ECO:0000313" key="4">
    <source>
        <dbReference type="EMBL" id="APX24951.1"/>
    </source>
</evidence>
<dbReference type="Pfam" id="PF02738">
    <property type="entry name" value="MoCoBD_1"/>
    <property type="match status" value="1"/>
</dbReference>
<dbReference type="SUPFAM" id="SSF56003">
    <property type="entry name" value="Molybdenum cofactor-binding domain"/>
    <property type="match status" value="1"/>
</dbReference>
<dbReference type="InterPro" id="IPR000674">
    <property type="entry name" value="Ald_Oxase/Xan_DH_a/b"/>
</dbReference>
<dbReference type="PANTHER" id="PTHR11908">
    <property type="entry name" value="XANTHINE DEHYDROGENASE"/>
    <property type="match status" value="1"/>
</dbReference>
<proteinExistence type="predicted"/>